<dbReference type="AlphaFoldDB" id="C9KP69"/>
<comment type="caution">
    <text evidence="1">The sequence shown here is derived from an EMBL/GenBank/DDBJ whole genome shotgun (WGS) entry which is preliminary data.</text>
</comment>
<dbReference type="EMBL" id="ABWK02000020">
    <property type="protein sequence ID" value="EEX68024.1"/>
    <property type="molecule type" value="Genomic_DNA"/>
</dbReference>
<keyword evidence="2" id="KW-1185">Reference proteome</keyword>
<dbReference type="HOGENOM" id="CLU_2717920_0_0_9"/>
<protein>
    <submittedName>
        <fullName evidence="1">Uncharacterized protein</fullName>
    </submittedName>
</protein>
<name>C9KP69_9FIRM</name>
<accession>C9KP69</accession>
<reference evidence="1" key="1">
    <citation type="submission" date="2009-09" db="EMBL/GenBank/DDBJ databases">
        <authorList>
            <person name="Weinstock G."/>
            <person name="Sodergren E."/>
            <person name="Clifton S."/>
            <person name="Fulton L."/>
            <person name="Fulton B."/>
            <person name="Courtney L."/>
            <person name="Fronick C."/>
            <person name="Harrison M."/>
            <person name="Strong C."/>
            <person name="Farmer C."/>
            <person name="Delahaunty K."/>
            <person name="Markovic C."/>
            <person name="Hall O."/>
            <person name="Minx P."/>
            <person name="Tomlinson C."/>
            <person name="Mitreva M."/>
            <person name="Nelson J."/>
            <person name="Hou S."/>
            <person name="Wollam A."/>
            <person name="Pepin K.H."/>
            <person name="Johnson M."/>
            <person name="Bhonagiri V."/>
            <person name="Nash W.E."/>
            <person name="Warren W."/>
            <person name="Chinwalla A."/>
            <person name="Mardis E.R."/>
            <person name="Wilson R.K."/>
        </authorList>
    </citation>
    <scope>NUCLEOTIDE SEQUENCE [LARGE SCALE GENOMIC DNA]</scope>
    <source>
        <strain evidence="1">DSM 20544</strain>
    </source>
</reference>
<gene>
    <name evidence="1" type="ORF">MITSMUL_05024</name>
</gene>
<dbReference type="Proteomes" id="UP000003671">
    <property type="component" value="Unassembled WGS sequence"/>
</dbReference>
<evidence type="ECO:0000313" key="1">
    <source>
        <dbReference type="EMBL" id="EEX68024.1"/>
    </source>
</evidence>
<evidence type="ECO:0000313" key="2">
    <source>
        <dbReference type="Proteomes" id="UP000003671"/>
    </source>
</evidence>
<organism evidence="1 2">
    <name type="scientific">Mitsuokella multacida DSM 20544</name>
    <dbReference type="NCBI Taxonomy" id="500635"/>
    <lineage>
        <taxon>Bacteria</taxon>
        <taxon>Bacillati</taxon>
        <taxon>Bacillota</taxon>
        <taxon>Negativicutes</taxon>
        <taxon>Selenomonadales</taxon>
        <taxon>Selenomonadaceae</taxon>
        <taxon>Mitsuokella</taxon>
    </lineage>
</organism>
<proteinExistence type="predicted"/>
<dbReference type="RefSeq" id="WP_005842028.1">
    <property type="nucleotide sequence ID" value="NZ_GG697142.2"/>
</dbReference>
<dbReference type="STRING" id="500635.MITSMUL_05024"/>
<dbReference type="GeneID" id="93481985"/>
<sequence>MARTCLAERQERERFNPDVCQRELAALPDDAARLCFLRRHRRRLMDDLHVAQEKLACIDYMIYELEQKRLDR</sequence>